<protein>
    <recommendedName>
        <fullName evidence="5">DUF3450 domain-containing protein</fullName>
    </recommendedName>
</protein>
<accession>A0A1I5X1C0</accession>
<feature type="chain" id="PRO_5010315261" description="DUF3450 domain-containing protein" evidence="2">
    <location>
        <begin position="22"/>
        <end position="257"/>
    </location>
</feature>
<dbReference type="Proteomes" id="UP000182692">
    <property type="component" value="Unassembled WGS sequence"/>
</dbReference>
<feature type="signal peptide" evidence="2">
    <location>
        <begin position="1"/>
        <end position="21"/>
    </location>
</feature>
<dbReference type="EMBL" id="FOWR01000055">
    <property type="protein sequence ID" value="SFQ25626.1"/>
    <property type="molecule type" value="Genomic_DNA"/>
</dbReference>
<gene>
    <name evidence="3" type="ORF">SAMN03084138_04506</name>
</gene>
<keyword evidence="1" id="KW-0175">Coiled coil</keyword>
<evidence type="ECO:0000256" key="2">
    <source>
        <dbReference type="SAM" id="SignalP"/>
    </source>
</evidence>
<dbReference type="InterPro" id="IPR016866">
    <property type="entry name" value="UCP028069"/>
</dbReference>
<evidence type="ECO:0008006" key="5">
    <source>
        <dbReference type="Google" id="ProtNLM"/>
    </source>
</evidence>
<sequence length="257" mass="28615">MTINLRMASLVLMTLPFSLHASELDTATAIEAQTTKSAAASQQRIDTSAITSLQLKADIAQRQQEIENLTLYRNHLQALVADQNNEVGSLNQQITDIKETRKGVVPLMYRMIDDLQTWIEQDLPIKSETRMARVETLKAMMGRADVADAEKFRQILEAYLVELAYGGKMGLYQETLNIEGQQRDVDVLHLGRLSLVARSLNGETFWYFDAPSSSWTAVDASQNEDLTFAFKVANQSVAPTLLTLPLSVSPSHAEAQQ</sequence>
<dbReference type="OrthoDB" id="5880116at2"/>
<dbReference type="AlphaFoldDB" id="A0A1I5X1C0"/>
<dbReference type="STRING" id="1121869.SAMN03084138_04506"/>
<evidence type="ECO:0000313" key="4">
    <source>
        <dbReference type="Proteomes" id="UP000182692"/>
    </source>
</evidence>
<organism evidence="3 4">
    <name type="scientific">Enterovibrio norvegicus DSM 15893</name>
    <dbReference type="NCBI Taxonomy" id="1121869"/>
    <lineage>
        <taxon>Bacteria</taxon>
        <taxon>Pseudomonadati</taxon>
        <taxon>Pseudomonadota</taxon>
        <taxon>Gammaproteobacteria</taxon>
        <taxon>Vibrionales</taxon>
        <taxon>Vibrionaceae</taxon>
        <taxon>Enterovibrio</taxon>
    </lineage>
</organism>
<reference evidence="3 4" key="1">
    <citation type="submission" date="2016-10" db="EMBL/GenBank/DDBJ databases">
        <authorList>
            <person name="de Groot N.N."/>
        </authorList>
    </citation>
    <scope>NUCLEOTIDE SEQUENCE [LARGE SCALE GENOMIC DNA]</scope>
    <source>
        <strain evidence="3 4">DSM 15893</strain>
    </source>
</reference>
<name>A0A1I5X1C0_9GAMM</name>
<dbReference type="PIRSF" id="PIRSF028069">
    <property type="entry name" value="UCP028069"/>
    <property type="match status" value="1"/>
</dbReference>
<keyword evidence="2" id="KW-0732">Signal</keyword>
<dbReference type="Pfam" id="PF11932">
    <property type="entry name" value="DUF3450"/>
    <property type="match status" value="1"/>
</dbReference>
<feature type="coiled-coil region" evidence="1">
    <location>
        <begin position="73"/>
        <end position="100"/>
    </location>
</feature>
<evidence type="ECO:0000313" key="3">
    <source>
        <dbReference type="EMBL" id="SFQ25626.1"/>
    </source>
</evidence>
<dbReference type="GeneID" id="35869840"/>
<dbReference type="RefSeq" id="WP_017017422.1">
    <property type="nucleotide sequence ID" value="NZ_FOWR01000055.1"/>
</dbReference>
<proteinExistence type="predicted"/>
<evidence type="ECO:0000256" key="1">
    <source>
        <dbReference type="SAM" id="Coils"/>
    </source>
</evidence>